<feature type="compositionally biased region" description="Low complexity" evidence="9">
    <location>
        <begin position="1001"/>
        <end position="1020"/>
    </location>
</feature>
<dbReference type="PROSITE" id="PS50157">
    <property type="entry name" value="ZINC_FINGER_C2H2_2"/>
    <property type="match status" value="3"/>
</dbReference>
<feature type="compositionally biased region" description="Low complexity" evidence="9">
    <location>
        <begin position="1044"/>
        <end position="1059"/>
    </location>
</feature>
<keyword evidence="12" id="KW-1185">Reference proteome</keyword>
<dbReference type="SMART" id="SM00355">
    <property type="entry name" value="ZnF_C2H2"/>
    <property type="match status" value="3"/>
</dbReference>
<feature type="compositionally biased region" description="Polar residues" evidence="9">
    <location>
        <begin position="1021"/>
        <end position="1043"/>
    </location>
</feature>
<dbReference type="GO" id="GO:0000978">
    <property type="term" value="F:RNA polymerase II cis-regulatory region sequence-specific DNA binding"/>
    <property type="evidence" value="ECO:0007669"/>
    <property type="project" value="TreeGrafter"/>
</dbReference>
<dbReference type="GO" id="GO:0008270">
    <property type="term" value="F:zinc ion binding"/>
    <property type="evidence" value="ECO:0007669"/>
    <property type="project" value="UniProtKB-KW"/>
</dbReference>
<feature type="region of interest" description="Disordered" evidence="9">
    <location>
        <begin position="828"/>
        <end position="854"/>
    </location>
</feature>
<dbReference type="EMBL" id="VFQX01000003">
    <property type="protein sequence ID" value="KAF0984191.1"/>
    <property type="molecule type" value="Genomic_DNA"/>
</dbReference>
<dbReference type="InterPro" id="IPR027756">
    <property type="entry name" value="Ovo-like"/>
</dbReference>
<evidence type="ECO:0000313" key="12">
    <source>
        <dbReference type="Proteomes" id="UP000444721"/>
    </source>
</evidence>
<dbReference type="Proteomes" id="UP000444721">
    <property type="component" value="Unassembled WGS sequence"/>
</dbReference>
<comment type="caution">
    <text evidence="11">The sequence shown here is derived from an EMBL/GenBank/DDBJ whole genome shotgun (WGS) entry which is preliminary data.</text>
</comment>
<feature type="compositionally biased region" description="Polar residues" evidence="9">
    <location>
        <begin position="991"/>
        <end position="1000"/>
    </location>
</feature>
<name>A0A6A5CAD6_NAEFO</name>
<evidence type="ECO:0000256" key="3">
    <source>
        <dbReference type="ARBA" id="ARBA00022737"/>
    </source>
</evidence>
<feature type="region of interest" description="Disordered" evidence="9">
    <location>
        <begin position="976"/>
        <end position="1091"/>
    </location>
</feature>
<feature type="compositionally biased region" description="Polar residues" evidence="9">
    <location>
        <begin position="407"/>
        <end position="431"/>
    </location>
</feature>
<feature type="region of interest" description="Disordered" evidence="9">
    <location>
        <begin position="770"/>
        <end position="812"/>
    </location>
</feature>
<feature type="compositionally biased region" description="Low complexity" evidence="9">
    <location>
        <begin position="38"/>
        <end position="58"/>
    </location>
</feature>
<feature type="region of interest" description="Disordered" evidence="9">
    <location>
        <begin position="30"/>
        <end position="169"/>
    </location>
</feature>
<feature type="compositionally biased region" description="Low complexity" evidence="9">
    <location>
        <begin position="831"/>
        <end position="847"/>
    </location>
</feature>
<protein>
    <recommendedName>
        <fullName evidence="10">C2H2-type domain-containing protein</fullName>
    </recommendedName>
</protein>
<feature type="compositionally biased region" description="Low complexity" evidence="9">
    <location>
        <begin position="69"/>
        <end position="112"/>
    </location>
</feature>
<feature type="compositionally biased region" description="Basic and acidic residues" evidence="9">
    <location>
        <begin position="663"/>
        <end position="675"/>
    </location>
</feature>
<dbReference type="VEuPathDB" id="AmoebaDB:NfTy_002630"/>
<feature type="domain" description="C2H2-type" evidence="10">
    <location>
        <begin position="1107"/>
        <end position="1134"/>
    </location>
</feature>
<dbReference type="AlphaFoldDB" id="A0A6A5CAD6"/>
<proteinExistence type="predicted"/>
<evidence type="ECO:0000256" key="1">
    <source>
        <dbReference type="ARBA" id="ARBA00004123"/>
    </source>
</evidence>
<evidence type="ECO:0000256" key="6">
    <source>
        <dbReference type="ARBA" id="ARBA00023125"/>
    </source>
</evidence>
<dbReference type="InterPro" id="IPR013087">
    <property type="entry name" value="Znf_C2H2_type"/>
</dbReference>
<comment type="subcellular location">
    <subcellularLocation>
        <location evidence="1">Nucleus</location>
    </subcellularLocation>
</comment>
<dbReference type="Gene3D" id="3.30.160.60">
    <property type="entry name" value="Classic Zinc Finger"/>
    <property type="match status" value="3"/>
</dbReference>
<dbReference type="PROSITE" id="PS00028">
    <property type="entry name" value="ZINC_FINGER_C2H2_1"/>
    <property type="match status" value="3"/>
</dbReference>
<feature type="domain" description="C2H2-type" evidence="10">
    <location>
        <begin position="1165"/>
        <end position="1195"/>
    </location>
</feature>
<sequence>MSQYEDASFDHSDSQFDKIASSSYRGLPSFQLEHHTKNISIPSSSSSTSGSSNHPQQSPTSSTRGSPQTSQSSSPHYGGSHSSTSPLTSSRQHYQNSSTSTQPHSPPTNTTSFHRQRKTPVMYHRNSPRTQNGMTSGSNHLPNVTDSTSPTPSKKSTGSSPSRINNLNISLGTSTQSTAWSSFSSSSSPPFCDINPSPIFSSSPFPKASIHTSKLHIDDIRDSLIATGIFAVTRKFLSTPLLYIRGSLPCPLEFSDHNNIYLSKDALTHRKMISNTSKIPNVSNSMDEDDEDMSSIHTPSLSNMLINNHFEESKPNSHYSRYELSSGNMSTFGSLLQTSGSSFGDPLFASSSSLASHRMKSSETPSGSELIPPTYRYTTMYQQMIQEQQKQDLFKEEEGEKNHEDVTSGQHFSHQKLATSSSTIHSNTTVLHLSPPNSPQRDTSSCASPTQLISFHRFSLGSTFSPPQETPFRASDQFVTSPMSPNHPVQGLMSQSPTSLLNPEEFALRRSTVSSSGRRYSTGSVSFPNGEDPAAVMTGGHLTGGILTEPPSSNYSQFSHFTMNQFGDGGMGYNSSTIHQYREALRKQQEMEPEMERLKRLFLEQQQQQEGYGISIYGNGQHASHEQDENANIHSSSYTEYTYSKEEQSFAQQDHGIKRKRREHEDFDAQKKPKEISSSNSGIYSSSTNPHTSFSSHYPSSSGFSHTNSIYGNGMRGGDSVTSPTSSMSSTSGIHMYSTQHASHQPFMQQHPSSLNFLNTLNHHQSVRFNDGRGAVEGGGVGMNDHSLSTNQSSSMHHPSSQQQQPSKPHSTRKKLIGFFGNLFGKHSKHSNASSSVSSRSSMPQHSNSQQSSIMSGDEFHTLNRSLSNLSLEHSRRMEDDPSTSFQVAQGRSHGSMIQRNYSFHMSSGHSTHHQQHSNHFYPQPSNHSSSTNSFYPHHHSQHDVNSNLSNVIPPQQPYIPPSLHTGHFHVVYNPEIGEPQFPASPPSPQKVPTQQHPSRSNTTSPTSHQPSTTTTATMSDVMNSPRNNPSSTASITSTLPIASSNTTTSPETTTTTNNGHDEEFNENGTSVVTSDDDLLDETDDEPNSLAKGVTKENATKNSLGEYVCDVCGKTFAQFANLKRHLRLHSGNKPYTCTFEGCDKKFVRRSDLQTHMRIHTGERPYVCQVEGCGKTFTTCSNLRRHERSVHSAASGSEKKK</sequence>
<evidence type="ECO:0000256" key="8">
    <source>
        <dbReference type="PROSITE-ProRule" id="PRU00042"/>
    </source>
</evidence>
<dbReference type="PANTHER" id="PTHR10032:SF271">
    <property type="entry name" value="RH12261P-RELATED"/>
    <property type="match status" value="1"/>
</dbReference>
<feature type="region of interest" description="Disordered" evidence="9">
    <location>
        <begin position="642"/>
        <end position="733"/>
    </location>
</feature>
<gene>
    <name evidence="11" type="ORF">FDP41_007368</name>
</gene>
<feature type="region of interest" description="Disordered" evidence="9">
    <location>
        <begin position="873"/>
        <end position="894"/>
    </location>
</feature>
<keyword evidence="2" id="KW-0479">Metal-binding</keyword>
<feature type="compositionally biased region" description="Polar residues" evidence="9">
    <location>
        <begin position="128"/>
        <end position="146"/>
    </location>
</feature>
<dbReference type="GO" id="GO:0005634">
    <property type="term" value="C:nucleus"/>
    <property type="evidence" value="ECO:0007669"/>
    <property type="project" value="UniProtKB-SubCell"/>
</dbReference>
<dbReference type="Pfam" id="PF00096">
    <property type="entry name" value="zf-C2H2"/>
    <property type="match status" value="3"/>
</dbReference>
<evidence type="ECO:0000256" key="4">
    <source>
        <dbReference type="ARBA" id="ARBA00022771"/>
    </source>
</evidence>
<dbReference type="GO" id="GO:0000981">
    <property type="term" value="F:DNA-binding transcription factor activity, RNA polymerase II-specific"/>
    <property type="evidence" value="ECO:0007669"/>
    <property type="project" value="TreeGrafter"/>
</dbReference>
<feature type="compositionally biased region" description="Low complexity" evidence="9">
    <location>
        <begin position="147"/>
        <end position="162"/>
    </location>
</feature>
<feature type="compositionally biased region" description="Low complexity" evidence="9">
    <location>
        <begin position="720"/>
        <end position="732"/>
    </location>
</feature>
<accession>A0A6A5CAD6</accession>
<feature type="compositionally biased region" description="Low complexity" evidence="9">
    <location>
        <begin position="677"/>
        <end position="707"/>
    </location>
</feature>
<dbReference type="SUPFAM" id="SSF57667">
    <property type="entry name" value="beta-beta-alpha zinc fingers"/>
    <property type="match status" value="2"/>
</dbReference>
<dbReference type="GeneID" id="68114586"/>
<feature type="compositionally biased region" description="Acidic residues" evidence="9">
    <location>
        <begin position="1075"/>
        <end position="1087"/>
    </location>
</feature>
<dbReference type="OMA" id="HASHEQD"/>
<evidence type="ECO:0000259" key="10">
    <source>
        <dbReference type="PROSITE" id="PS50157"/>
    </source>
</evidence>
<dbReference type="OrthoDB" id="3437960at2759"/>
<evidence type="ECO:0000313" key="11">
    <source>
        <dbReference type="EMBL" id="KAF0984191.1"/>
    </source>
</evidence>
<keyword evidence="3" id="KW-0677">Repeat</keyword>
<keyword evidence="4 8" id="KW-0863">Zinc-finger</keyword>
<keyword evidence="5" id="KW-0862">Zinc</keyword>
<evidence type="ECO:0000256" key="7">
    <source>
        <dbReference type="ARBA" id="ARBA00023242"/>
    </source>
</evidence>
<keyword evidence="6" id="KW-0238">DNA-binding</keyword>
<reference evidence="11 12" key="1">
    <citation type="journal article" date="2019" name="Sci. Rep.">
        <title>Nanopore sequencing improves the draft genome of the human pathogenic amoeba Naegleria fowleri.</title>
        <authorList>
            <person name="Liechti N."/>
            <person name="Schurch N."/>
            <person name="Bruggmann R."/>
            <person name="Wittwer M."/>
        </authorList>
    </citation>
    <scope>NUCLEOTIDE SEQUENCE [LARGE SCALE GENOMIC DNA]</scope>
    <source>
        <strain evidence="11 12">ATCC 30894</strain>
    </source>
</reference>
<feature type="region of interest" description="Disordered" evidence="9">
    <location>
        <begin position="388"/>
        <end position="447"/>
    </location>
</feature>
<feature type="compositionally biased region" description="Polar residues" evidence="9">
    <location>
        <begin position="924"/>
        <end position="935"/>
    </location>
</feature>
<feature type="domain" description="C2H2-type" evidence="10">
    <location>
        <begin position="1135"/>
        <end position="1164"/>
    </location>
</feature>
<dbReference type="VEuPathDB" id="AmoebaDB:FDP41_007368"/>
<feature type="compositionally biased region" description="Basic and acidic residues" evidence="9">
    <location>
        <begin position="389"/>
        <end position="406"/>
    </location>
</feature>
<organism evidence="11 12">
    <name type="scientific">Naegleria fowleri</name>
    <name type="common">Brain eating amoeba</name>
    <dbReference type="NCBI Taxonomy" id="5763"/>
    <lineage>
        <taxon>Eukaryota</taxon>
        <taxon>Discoba</taxon>
        <taxon>Heterolobosea</taxon>
        <taxon>Tetramitia</taxon>
        <taxon>Eutetramitia</taxon>
        <taxon>Vahlkampfiidae</taxon>
        <taxon>Naegleria</taxon>
    </lineage>
</organism>
<dbReference type="FunFam" id="3.30.160.60:FF:000104">
    <property type="entry name" value="Transcriptional repressor protein YY1"/>
    <property type="match status" value="1"/>
</dbReference>
<dbReference type="VEuPathDB" id="AmoebaDB:NF0000310"/>
<feature type="compositionally biased region" description="Polar residues" evidence="9">
    <location>
        <begin position="59"/>
        <end position="68"/>
    </location>
</feature>
<keyword evidence="7" id="KW-0539">Nucleus</keyword>
<evidence type="ECO:0000256" key="5">
    <source>
        <dbReference type="ARBA" id="ARBA00022833"/>
    </source>
</evidence>
<feature type="compositionally biased region" description="Low complexity" evidence="9">
    <location>
        <begin position="792"/>
        <end position="809"/>
    </location>
</feature>
<evidence type="ECO:0000256" key="9">
    <source>
        <dbReference type="SAM" id="MobiDB-lite"/>
    </source>
</evidence>
<dbReference type="InterPro" id="IPR036236">
    <property type="entry name" value="Znf_C2H2_sf"/>
</dbReference>
<dbReference type="PANTHER" id="PTHR10032">
    <property type="entry name" value="ZINC FINGER PROTEIN WITH KRAB AND SCAN DOMAINS"/>
    <property type="match status" value="1"/>
</dbReference>
<dbReference type="FunFam" id="3.30.160.60:FF:000125">
    <property type="entry name" value="Putative zinc finger protein 143"/>
    <property type="match status" value="1"/>
</dbReference>
<dbReference type="FunFam" id="3.30.160.60:FF:000303">
    <property type="entry name" value="Zinc finger protein 41"/>
    <property type="match status" value="1"/>
</dbReference>
<evidence type="ECO:0000256" key="2">
    <source>
        <dbReference type="ARBA" id="ARBA00022723"/>
    </source>
</evidence>
<dbReference type="RefSeq" id="XP_044568904.1">
    <property type="nucleotide sequence ID" value="XM_044711105.1"/>
</dbReference>
<feature type="region of interest" description="Disordered" evidence="9">
    <location>
        <begin position="906"/>
        <end position="947"/>
    </location>
</feature>